<dbReference type="InterPro" id="IPR023865">
    <property type="entry name" value="Aliphatic_acid_kinase_CS"/>
</dbReference>
<evidence type="ECO:0000256" key="7">
    <source>
        <dbReference type="ARBA" id="ARBA00022840"/>
    </source>
</evidence>
<comment type="catalytic activity">
    <reaction evidence="8 9">
        <text>butanoate + ATP = butanoyl phosphate + ADP</text>
        <dbReference type="Rhea" id="RHEA:13585"/>
        <dbReference type="ChEBI" id="CHEBI:17968"/>
        <dbReference type="ChEBI" id="CHEBI:30616"/>
        <dbReference type="ChEBI" id="CHEBI:58079"/>
        <dbReference type="ChEBI" id="CHEBI:456216"/>
        <dbReference type="EC" id="2.7.2.7"/>
    </reaction>
</comment>
<dbReference type="EC" id="2.7.2.7" evidence="9"/>
<dbReference type="GO" id="GO:0047761">
    <property type="term" value="F:butyrate kinase activity"/>
    <property type="evidence" value="ECO:0007669"/>
    <property type="project" value="UniProtKB-UniRule"/>
</dbReference>
<evidence type="ECO:0000256" key="8">
    <source>
        <dbReference type="ARBA" id="ARBA00048596"/>
    </source>
</evidence>
<sequence>MEKLLIINPGSTSTKIAVYEDEKQLFVENINHDSETLTKFSEIMDQYEFRRDLIYKTVEEKGVSLDQLTAVVSRGGLLPPIEAGAYRVNEDMVWQLRNKPQNEHASNLGAVIAFDISTKYDIPAFIYDGVTVDEMLPLLKITGLPEMRRKGLGHNLNMRAAAMRYAKEHDKEYKDCSLIVAHLGGGISVSLHEDGRVADIVSDEEGPFSPERTGGLPLFQVIDMATSGKYDKKSLMKMVKNKGGFVAYFGTTDTREVEKMMKDGDKKAEMVYKAMTLNIAKHIASEAAVVNGNVEAVILTGGIAYSETFTGMIAERVKFIAPVIVYPGENEMESLALGGLRVLRGKEMAKEFHRSE</sequence>
<keyword evidence="4 9" id="KW-0808">Transferase</keyword>
<dbReference type="NCBIfam" id="TIGR02707">
    <property type="entry name" value="butyr_kinase"/>
    <property type="match status" value="1"/>
</dbReference>
<dbReference type="CDD" id="cd24011">
    <property type="entry name" value="ASKHA_NBD_BK"/>
    <property type="match status" value="1"/>
</dbReference>
<proteinExistence type="inferred from homology"/>
<evidence type="ECO:0000256" key="9">
    <source>
        <dbReference type="HAMAP-Rule" id="MF_00542"/>
    </source>
</evidence>
<dbReference type="InterPro" id="IPR000890">
    <property type="entry name" value="Aliphatic_acid_kin_short-chain"/>
</dbReference>
<keyword evidence="3 9" id="KW-0963">Cytoplasm</keyword>
<dbReference type="PROSITE" id="PS01075">
    <property type="entry name" value="ACETATE_KINASE_1"/>
    <property type="match status" value="1"/>
</dbReference>
<gene>
    <name evidence="9" type="primary">buk</name>
    <name evidence="11" type="ORF">SAMN02745691_01103</name>
</gene>
<evidence type="ECO:0000256" key="5">
    <source>
        <dbReference type="ARBA" id="ARBA00022741"/>
    </source>
</evidence>
<dbReference type="SUPFAM" id="SSF53067">
    <property type="entry name" value="Actin-like ATPase domain"/>
    <property type="match status" value="2"/>
</dbReference>
<dbReference type="AlphaFoldDB" id="A0A1M6FBX9"/>
<evidence type="ECO:0000256" key="2">
    <source>
        <dbReference type="ARBA" id="ARBA00008748"/>
    </source>
</evidence>
<dbReference type="EMBL" id="FQYT01000009">
    <property type="protein sequence ID" value="SHI95161.1"/>
    <property type="molecule type" value="Genomic_DNA"/>
</dbReference>
<evidence type="ECO:0000256" key="3">
    <source>
        <dbReference type="ARBA" id="ARBA00022490"/>
    </source>
</evidence>
<dbReference type="Gene3D" id="3.30.420.40">
    <property type="match status" value="2"/>
</dbReference>
<dbReference type="GO" id="GO:0005524">
    <property type="term" value="F:ATP binding"/>
    <property type="evidence" value="ECO:0007669"/>
    <property type="project" value="UniProtKB-KW"/>
</dbReference>
<dbReference type="PANTHER" id="PTHR21060:SF15">
    <property type="entry name" value="ACETATE KINASE-RELATED"/>
    <property type="match status" value="1"/>
</dbReference>
<evidence type="ECO:0000256" key="6">
    <source>
        <dbReference type="ARBA" id="ARBA00022777"/>
    </source>
</evidence>
<evidence type="ECO:0000256" key="1">
    <source>
        <dbReference type="ARBA" id="ARBA00004496"/>
    </source>
</evidence>
<evidence type="ECO:0000313" key="12">
    <source>
        <dbReference type="Proteomes" id="UP000184342"/>
    </source>
</evidence>
<comment type="similarity">
    <text evidence="2 9 10">Belongs to the acetokinase family.</text>
</comment>
<dbReference type="HAMAP" id="MF_00542">
    <property type="entry name" value="Butyrate_kinase"/>
    <property type="match status" value="1"/>
</dbReference>
<organism evidence="11 12">
    <name type="scientific">Parasporobacterium paucivorans DSM 15970</name>
    <dbReference type="NCBI Taxonomy" id="1122934"/>
    <lineage>
        <taxon>Bacteria</taxon>
        <taxon>Bacillati</taxon>
        <taxon>Bacillota</taxon>
        <taxon>Clostridia</taxon>
        <taxon>Lachnospirales</taxon>
        <taxon>Lachnospiraceae</taxon>
        <taxon>Parasporobacterium</taxon>
    </lineage>
</organism>
<dbReference type="PIRSF" id="PIRSF036458">
    <property type="entry name" value="Butyrate_kin"/>
    <property type="match status" value="1"/>
</dbReference>
<name>A0A1M6FBX9_9FIRM</name>
<accession>A0A1M6FBX9</accession>
<evidence type="ECO:0000256" key="4">
    <source>
        <dbReference type="ARBA" id="ARBA00022679"/>
    </source>
</evidence>
<dbReference type="GO" id="GO:0005737">
    <property type="term" value="C:cytoplasm"/>
    <property type="evidence" value="ECO:0007669"/>
    <property type="project" value="UniProtKB-SubCell"/>
</dbReference>
<dbReference type="InterPro" id="IPR043129">
    <property type="entry name" value="ATPase_NBD"/>
</dbReference>
<dbReference type="RefSeq" id="WP_073993360.1">
    <property type="nucleotide sequence ID" value="NZ_FQYT01000009.1"/>
</dbReference>
<dbReference type="NCBIfam" id="NF002834">
    <property type="entry name" value="PRK03011.1-5"/>
    <property type="match status" value="1"/>
</dbReference>
<comment type="subcellular location">
    <subcellularLocation>
        <location evidence="1 9">Cytoplasm</location>
    </subcellularLocation>
</comment>
<evidence type="ECO:0000256" key="10">
    <source>
        <dbReference type="RuleBase" id="RU003835"/>
    </source>
</evidence>
<dbReference type="GO" id="GO:0008776">
    <property type="term" value="F:acetate kinase activity"/>
    <property type="evidence" value="ECO:0007669"/>
    <property type="project" value="TreeGrafter"/>
</dbReference>
<dbReference type="InterPro" id="IPR011245">
    <property type="entry name" value="Butyrate_kin"/>
</dbReference>
<dbReference type="OrthoDB" id="9771859at2"/>
<dbReference type="GO" id="GO:0006083">
    <property type="term" value="P:acetate metabolic process"/>
    <property type="evidence" value="ECO:0007669"/>
    <property type="project" value="TreeGrafter"/>
</dbReference>
<dbReference type="PRINTS" id="PR00471">
    <property type="entry name" value="ACETATEKNASE"/>
</dbReference>
<dbReference type="STRING" id="1122934.SAMN02745691_01103"/>
<dbReference type="Pfam" id="PF00871">
    <property type="entry name" value="Acetate_kinase"/>
    <property type="match status" value="1"/>
</dbReference>
<keyword evidence="5 9" id="KW-0547">Nucleotide-binding</keyword>
<protein>
    <recommendedName>
        <fullName evidence="9">Probable butyrate kinase</fullName>
        <shortName evidence="9">BK</shortName>
        <ecNumber evidence="9">2.7.2.7</ecNumber>
    </recommendedName>
    <alternativeName>
        <fullName evidence="9">Branched-chain carboxylic acid kinase</fullName>
    </alternativeName>
</protein>
<evidence type="ECO:0000313" key="11">
    <source>
        <dbReference type="EMBL" id="SHI95161.1"/>
    </source>
</evidence>
<keyword evidence="12" id="KW-1185">Reference proteome</keyword>
<reference evidence="11 12" key="1">
    <citation type="submission" date="2016-11" db="EMBL/GenBank/DDBJ databases">
        <authorList>
            <person name="Jaros S."/>
            <person name="Januszkiewicz K."/>
            <person name="Wedrychowicz H."/>
        </authorList>
    </citation>
    <scope>NUCLEOTIDE SEQUENCE [LARGE SCALE GENOMIC DNA]</scope>
    <source>
        <strain evidence="11 12">DSM 15970</strain>
    </source>
</reference>
<dbReference type="PANTHER" id="PTHR21060">
    <property type="entry name" value="ACETATE KINASE"/>
    <property type="match status" value="1"/>
</dbReference>
<keyword evidence="7 9" id="KW-0067">ATP-binding</keyword>
<keyword evidence="6 9" id="KW-0418">Kinase</keyword>
<dbReference type="Proteomes" id="UP000184342">
    <property type="component" value="Unassembled WGS sequence"/>
</dbReference>